<protein>
    <submittedName>
        <fullName evidence="2">Uncharacterized protein</fullName>
    </submittedName>
</protein>
<reference evidence="3" key="1">
    <citation type="submission" date="2017-06" db="EMBL/GenBank/DDBJ databases">
        <authorList>
            <person name="Rodrigo-Torres L."/>
            <person name="Arahal R.D."/>
            <person name="Lucena T."/>
        </authorList>
    </citation>
    <scope>NUCLEOTIDE SEQUENCE [LARGE SCALE GENOMIC DNA]</scope>
    <source>
        <strain evidence="3">CECT 9192</strain>
    </source>
</reference>
<dbReference type="Proteomes" id="UP000195719">
    <property type="component" value="Unassembled WGS sequence"/>
</dbReference>
<evidence type="ECO:0000256" key="1">
    <source>
        <dbReference type="SAM" id="Phobius"/>
    </source>
</evidence>
<keyword evidence="3" id="KW-1185">Reference proteome</keyword>
<accession>A0A1Y6MEC3</accession>
<organism evidence="2 3">
    <name type="scientific">Photobacterium andalusiense</name>
    <dbReference type="NCBI Taxonomy" id="2204296"/>
    <lineage>
        <taxon>Bacteria</taxon>
        <taxon>Pseudomonadati</taxon>
        <taxon>Pseudomonadota</taxon>
        <taxon>Gammaproteobacteria</taxon>
        <taxon>Vibrionales</taxon>
        <taxon>Vibrionaceae</taxon>
        <taxon>Photobacterium</taxon>
    </lineage>
</organism>
<keyword evidence="1" id="KW-1133">Transmembrane helix</keyword>
<keyword evidence="1" id="KW-0472">Membrane</keyword>
<name>A0A1Y6MEC3_9GAMM</name>
<evidence type="ECO:0000313" key="3">
    <source>
        <dbReference type="Proteomes" id="UP000195719"/>
    </source>
</evidence>
<dbReference type="RefSeq" id="WP_087853028.1">
    <property type="nucleotide sequence ID" value="NZ_FYAJ01000002.1"/>
</dbReference>
<keyword evidence="1" id="KW-0812">Transmembrane</keyword>
<dbReference type="AlphaFoldDB" id="A0A1Y6MEC3"/>
<evidence type="ECO:0000313" key="2">
    <source>
        <dbReference type="EMBL" id="SMY34279.1"/>
    </source>
</evidence>
<proteinExistence type="predicted"/>
<sequence length="212" mass="24721">MNWELTLKIASALVGIISLIKIFHDLFTSKKTSLQNEYNFVKIFLNDLTDAENNNKPLHPFALEKGYQALAGTDAVSSSEVKYILTLKDSAQCLRDFIFAKYLFERLNTDGDFKIKFRKKYSKLWVRNLNKTYYILGYVILAFISISPLVFMSFLNQTLSQMSTQLMITLPIFGFLSYISLNNWGKFIRGEHLYQNQKEYQKTKIITDKYSH</sequence>
<feature type="transmembrane region" description="Helical" evidence="1">
    <location>
        <begin position="133"/>
        <end position="156"/>
    </location>
</feature>
<feature type="transmembrane region" description="Helical" evidence="1">
    <location>
        <begin position="162"/>
        <end position="181"/>
    </location>
</feature>
<gene>
    <name evidence="2" type="ORF">PAND9192_01250</name>
</gene>
<dbReference type="EMBL" id="FYAJ01000002">
    <property type="protein sequence ID" value="SMY34279.1"/>
    <property type="molecule type" value="Genomic_DNA"/>
</dbReference>